<evidence type="ECO:0000256" key="1">
    <source>
        <dbReference type="SAM" id="SignalP"/>
    </source>
</evidence>
<organism evidence="2 3">
    <name type="scientific">Spirilliplanes yamanashiensis</name>
    <dbReference type="NCBI Taxonomy" id="42233"/>
    <lineage>
        <taxon>Bacteria</taxon>
        <taxon>Bacillati</taxon>
        <taxon>Actinomycetota</taxon>
        <taxon>Actinomycetes</taxon>
        <taxon>Micromonosporales</taxon>
        <taxon>Micromonosporaceae</taxon>
        <taxon>Spirilliplanes</taxon>
    </lineage>
</organism>
<feature type="chain" id="PRO_5038438625" description="Lipoprotein" evidence="1">
    <location>
        <begin position="22"/>
        <end position="135"/>
    </location>
</feature>
<keyword evidence="3" id="KW-1185">Reference proteome</keyword>
<feature type="signal peptide" evidence="1">
    <location>
        <begin position="1"/>
        <end position="21"/>
    </location>
</feature>
<dbReference type="EMBL" id="BOOY01000030">
    <property type="protein sequence ID" value="GIJ04935.1"/>
    <property type="molecule type" value="Genomic_DNA"/>
</dbReference>
<dbReference type="AlphaFoldDB" id="A0A8J4DLC8"/>
<comment type="caution">
    <text evidence="2">The sequence shown here is derived from an EMBL/GenBank/DDBJ whole genome shotgun (WGS) entry which is preliminary data.</text>
</comment>
<dbReference type="PROSITE" id="PS51257">
    <property type="entry name" value="PROKAR_LIPOPROTEIN"/>
    <property type="match status" value="1"/>
</dbReference>
<evidence type="ECO:0008006" key="4">
    <source>
        <dbReference type="Google" id="ProtNLM"/>
    </source>
</evidence>
<dbReference type="Proteomes" id="UP000652013">
    <property type="component" value="Unassembled WGS sequence"/>
</dbReference>
<evidence type="ECO:0000313" key="2">
    <source>
        <dbReference type="EMBL" id="GIJ04935.1"/>
    </source>
</evidence>
<protein>
    <recommendedName>
        <fullName evidence="4">Lipoprotein</fullName>
    </recommendedName>
</protein>
<evidence type="ECO:0000313" key="3">
    <source>
        <dbReference type="Proteomes" id="UP000652013"/>
    </source>
</evidence>
<name>A0A8J4DLC8_9ACTN</name>
<proteinExistence type="predicted"/>
<reference evidence="2" key="1">
    <citation type="submission" date="2021-01" db="EMBL/GenBank/DDBJ databases">
        <title>Whole genome shotgun sequence of Spirilliplanes yamanashiensis NBRC 15828.</title>
        <authorList>
            <person name="Komaki H."/>
            <person name="Tamura T."/>
        </authorList>
    </citation>
    <scope>NUCLEOTIDE SEQUENCE</scope>
    <source>
        <strain evidence="2">NBRC 15828</strain>
    </source>
</reference>
<accession>A0A8J4DLC8</accession>
<keyword evidence="1" id="KW-0732">Signal</keyword>
<gene>
    <name evidence="2" type="ORF">Sya03_42870</name>
</gene>
<sequence>MTRRLLLAVAACGLAATAGCAHPDERGDAAAAVARQLAEAATAGDGATACALLAPDTRAELESSAGTPCAAAIGAEDLPAPAAVTAVDVYGESARVVTATDTVFLGTFPGGWRVVAAGCTGRGDGRPYDCALQGG</sequence>
<dbReference type="RefSeq" id="WP_203940161.1">
    <property type="nucleotide sequence ID" value="NZ_BAAAGJ010000023.1"/>
</dbReference>